<reference evidence="7" key="1">
    <citation type="journal article" date="2020" name="Fungal Divers.">
        <title>Resolving the Mortierellaceae phylogeny through synthesis of multi-gene phylogenetics and phylogenomics.</title>
        <authorList>
            <person name="Vandepol N."/>
            <person name="Liber J."/>
            <person name="Desiro A."/>
            <person name="Na H."/>
            <person name="Kennedy M."/>
            <person name="Barry K."/>
            <person name="Grigoriev I.V."/>
            <person name="Miller A.N."/>
            <person name="O'Donnell K."/>
            <person name="Stajich J.E."/>
            <person name="Bonito G."/>
        </authorList>
    </citation>
    <scope>NUCLEOTIDE SEQUENCE</scope>
    <source>
        <strain evidence="7">MES-2147</strain>
    </source>
</reference>
<keyword evidence="2 5" id="KW-0812">Transmembrane</keyword>
<feature type="transmembrane region" description="Helical" evidence="5">
    <location>
        <begin position="225"/>
        <end position="248"/>
    </location>
</feature>
<evidence type="ECO:0000313" key="7">
    <source>
        <dbReference type="EMBL" id="KAF9999508.1"/>
    </source>
</evidence>
<dbReference type="GO" id="GO:0016020">
    <property type="term" value="C:membrane"/>
    <property type="evidence" value="ECO:0007669"/>
    <property type="project" value="UniProtKB-SubCell"/>
</dbReference>
<feature type="transmembrane region" description="Helical" evidence="5">
    <location>
        <begin position="100"/>
        <end position="120"/>
    </location>
</feature>
<keyword evidence="8" id="KW-1185">Reference proteome</keyword>
<sequence length="414" mass="46420">MLPFFSPWKRWTRKLAGVPVVLGGALALAGVITSVFAIEVFLTVYYDGYLKGVLIYFPIVLYSLSIPNVAAFCKSVSKRLTDYENYETQASHEYHLMQKVFIFNALTSYLSILLTAYIYIPFGPEVISVFQNYGVSFSKATIEPSMLQSRLKAFMITTQAISFATETIVPWLTRHALEGKVRRGIPEEVGNDSEDVKRFLKRVEKQVDLPVYDVNEDYAEMVLQFGYVSLFSVIWPLTGLCAFVNNWVELRSDAAKISFNARRPISSRTDSIGPWLDNLQRVTWFSSFTNASILYLFHGEHDGPRLSLGMLLLSLLISEHAYLGLRTLVGLMLESVPMNAELDVRKKEFGIKSSWLSRLGDTIGTAGINSSMPGTVHGLKARADVIMVGDQVVNTEQFESDVGVQAIRSRLKTT</sequence>
<dbReference type="EMBL" id="JAAAHW010000732">
    <property type="protein sequence ID" value="KAF9999508.1"/>
    <property type="molecule type" value="Genomic_DNA"/>
</dbReference>
<dbReference type="InterPro" id="IPR049452">
    <property type="entry name" value="Anoctamin_TM"/>
</dbReference>
<gene>
    <name evidence="7" type="ORF">BGZ65_005143</name>
</gene>
<evidence type="ECO:0000256" key="3">
    <source>
        <dbReference type="ARBA" id="ARBA00022989"/>
    </source>
</evidence>
<evidence type="ECO:0000256" key="4">
    <source>
        <dbReference type="ARBA" id="ARBA00023136"/>
    </source>
</evidence>
<dbReference type="PANTHER" id="PTHR12308:SF73">
    <property type="entry name" value="ANOCTAMIN"/>
    <property type="match status" value="1"/>
</dbReference>
<organism evidence="7 8">
    <name type="scientific">Modicella reniformis</name>
    <dbReference type="NCBI Taxonomy" id="1440133"/>
    <lineage>
        <taxon>Eukaryota</taxon>
        <taxon>Fungi</taxon>
        <taxon>Fungi incertae sedis</taxon>
        <taxon>Mucoromycota</taxon>
        <taxon>Mortierellomycotina</taxon>
        <taxon>Mortierellomycetes</taxon>
        <taxon>Mortierellales</taxon>
        <taxon>Mortierellaceae</taxon>
        <taxon>Modicella</taxon>
    </lineage>
</organism>
<evidence type="ECO:0000313" key="8">
    <source>
        <dbReference type="Proteomes" id="UP000749646"/>
    </source>
</evidence>
<evidence type="ECO:0000259" key="6">
    <source>
        <dbReference type="Pfam" id="PF04547"/>
    </source>
</evidence>
<dbReference type="PANTHER" id="PTHR12308">
    <property type="entry name" value="ANOCTAMIN"/>
    <property type="match status" value="1"/>
</dbReference>
<proteinExistence type="predicted"/>
<dbReference type="Pfam" id="PF04547">
    <property type="entry name" value="Anoctamin"/>
    <property type="match status" value="1"/>
</dbReference>
<feature type="transmembrane region" description="Helical" evidence="5">
    <location>
        <begin position="53"/>
        <end position="73"/>
    </location>
</feature>
<evidence type="ECO:0000256" key="5">
    <source>
        <dbReference type="SAM" id="Phobius"/>
    </source>
</evidence>
<dbReference type="InterPro" id="IPR007632">
    <property type="entry name" value="Anoctamin"/>
</dbReference>
<comment type="subcellular location">
    <subcellularLocation>
        <location evidence="1">Membrane</location>
        <topology evidence="1">Multi-pass membrane protein</topology>
    </subcellularLocation>
</comment>
<keyword evidence="4 5" id="KW-0472">Membrane</keyword>
<accession>A0A9P6MH38</accession>
<keyword evidence="3 5" id="KW-1133">Transmembrane helix</keyword>
<evidence type="ECO:0000256" key="2">
    <source>
        <dbReference type="ARBA" id="ARBA00022692"/>
    </source>
</evidence>
<dbReference type="GO" id="GO:0032541">
    <property type="term" value="C:cortical endoplasmic reticulum"/>
    <property type="evidence" value="ECO:0007669"/>
    <property type="project" value="TreeGrafter"/>
</dbReference>
<name>A0A9P6MH38_9FUNG</name>
<dbReference type="Proteomes" id="UP000749646">
    <property type="component" value="Unassembled WGS sequence"/>
</dbReference>
<comment type="caution">
    <text evidence="7">The sequence shown here is derived from an EMBL/GenBank/DDBJ whole genome shotgun (WGS) entry which is preliminary data.</text>
</comment>
<dbReference type="OrthoDB" id="296386at2759"/>
<protein>
    <recommendedName>
        <fullName evidence="6">Anoctamin transmembrane domain-containing protein</fullName>
    </recommendedName>
</protein>
<feature type="domain" description="Anoctamin transmembrane" evidence="6">
    <location>
        <begin position="3"/>
        <end position="346"/>
    </location>
</feature>
<dbReference type="GO" id="GO:0005254">
    <property type="term" value="F:chloride channel activity"/>
    <property type="evidence" value="ECO:0007669"/>
    <property type="project" value="TreeGrafter"/>
</dbReference>
<dbReference type="AlphaFoldDB" id="A0A9P6MH38"/>
<evidence type="ECO:0000256" key="1">
    <source>
        <dbReference type="ARBA" id="ARBA00004141"/>
    </source>
</evidence>